<sequence>MYCLNFLEWEELKLSYNFKQEEIENIIKHFGKEFYEKVLRDIEVYTEKWSLTSFQFIPSYSANIVFTCHSETFGNVVLKIGNPNAREVFTEFNTLIEYDGRRFCTVFDADIENGVIVEEWIKPGIPLRNENSLEKRLFVFSSLYNDLHITPAKSEIYPTYMEWVDKITAYMSQQKDCTELYVYMRHAQEICHSLSSVYSQKMLLHGDFHHDNILLGKDGKYKIIDPKGVVGDPIFDVPRFILNEFGDDITPELHEKINGIITFFEKSLDIPNDIIRKCLFVETAMGICWCVEDGSTPDEYPSLVKTVAFAEAMLNH</sequence>
<evidence type="ECO:0000313" key="1">
    <source>
        <dbReference type="EMBL" id="MBS4197194.1"/>
    </source>
</evidence>
<gene>
    <name evidence="1" type="ORF">KHA97_19250</name>
</gene>
<name>A0A942YIP6_9BACI</name>
<keyword evidence="2" id="KW-1185">Reference proteome</keyword>
<evidence type="ECO:0000313" key="2">
    <source>
        <dbReference type="Proteomes" id="UP000681414"/>
    </source>
</evidence>
<comment type="caution">
    <text evidence="1">The sequence shown here is derived from an EMBL/GenBank/DDBJ whole genome shotgun (WGS) entry which is preliminary data.</text>
</comment>
<reference evidence="1 2" key="1">
    <citation type="submission" date="2021-05" db="EMBL/GenBank/DDBJ databases">
        <title>Novel Bacillus species.</title>
        <authorList>
            <person name="Liu G."/>
        </authorList>
    </citation>
    <scope>NUCLEOTIDE SEQUENCE [LARGE SCALE GENOMIC DNA]</scope>
    <source>
        <strain evidence="2">FJAT-49780</strain>
    </source>
</reference>
<dbReference type="GO" id="GO:0019748">
    <property type="term" value="P:secondary metabolic process"/>
    <property type="evidence" value="ECO:0007669"/>
    <property type="project" value="InterPro"/>
</dbReference>
<dbReference type="EMBL" id="JAGYPG010000003">
    <property type="protein sequence ID" value="MBS4197194.1"/>
    <property type="molecule type" value="Genomic_DNA"/>
</dbReference>
<dbReference type="AlphaFoldDB" id="A0A942YIP6"/>
<dbReference type="InterPro" id="IPR006748">
    <property type="entry name" value="NH2Glyco/OHUrea_AB-resist_kin"/>
</dbReference>
<dbReference type="GO" id="GO:0016773">
    <property type="term" value="F:phosphotransferase activity, alcohol group as acceptor"/>
    <property type="evidence" value="ECO:0007669"/>
    <property type="project" value="InterPro"/>
</dbReference>
<dbReference type="Proteomes" id="UP000681414">
    <property type="component" value="Unassembled WGS sequence"/>
</dbReference>
<dbReference type="SUPFAM" id="SSF56112">
    <property type="entry name" value="Protein kinase-like (PK-like)"/>
    <property type="match status" value="1"/>
</dbReference>
<dbReference type="Gene3D" id="3.90.1200.10">
    <property type="match status" value="1"/>
</dbReference>
<protein>
    <submittedName>
        <fullName evidence="1">Phosphotransferase</fullName>
    </submittedName>
</protein>
<dbReference type="InterPro" id="IPR011009">
    <property type="entry name" value="Kinase-like_dom_sf"/>
</dbReference>
<dbReference type="Pfam" id="PF04655">
    <property type="entry name" value="APH_6_hur"/>
    <property type="match status" value="1"/>
</dbReference>
<accession>A0A942YIP6</accession>
<proteinExistence type="predicted"/>
<organism evidence="1 2">
    <name type="scientific">Lederbergia citri</name>
    <dbReference type="NCBI Taxonomy" id="2833580"/>
    <lineage>
        <taxon>Bacteria</taxon>
        <taxon>Bacillati</taxon>
        <taxon>Bacillota</taxon>
        <taxon>Bacilli</taxon>
        <taxon>Bacillales</taxon>
        <taxon>Bacillaceae</taxon>
        <taxon>Lederbergia</taxon>
    </lineage>
</organism>